<evidence type="ECO:0000313" key="2">
    <source>
        <dbReference type="Proteomes" id="UP001056778"/>
    </source>
</evidence>
<gene>
    <name evidence="1" type="ORF">MML48_1g02015</name>
</gene>
<sequence>MVKKLRYYARFIVVCLLLRRMKLVRDLIVELDRHIADYTSTYEPEDQYEWTMVLDEIRAFIEADSLVSVLHADTNPIVLSHRLSPLTTPPVEKSPFMTLTLQEILIVGSSSDQVKFSELTMDMFRMIQTLEREPQDDYNHIYDASPAPGRVPYGMPGTKAFMENGERPARRENPHKYLLYKPTLSQVLVFLASGFKELPANGALLLYLSADGCFSTTKYPEDVGYDLGGVLTSSKREGEHKKQKGSSLLISGRPLSFHKTAIIRYCRFG</sequence>
<comment type="caution">
    <text evidence="1">The sequence shown here is derived from an EMBL/GenBank/DDBJ whole genome shotgun (WGS) entry which is preliminary data.</text>
</comment>
<dbReference type="EMBL" id="CM043015">
    <property type="protein sequence ID" value="KAI4471929.1"/>
    <property type="molecule type" value="Genomic_DNA"/>
</dbReference>
<accession>A0ACB9TYU0</accession>
<proteinExistence type="predicted"/>
<organism evidence="1 2">
    <name type="scientific">Holotrichia oblita</name>
    <name type="common">Chafer beetle</name>
    <dbReference type="NCBI Taxonomy" id="644536"/>
    <lineage>
        <taxon>Eukaryota</taxon>
        <taxon>Metazoa</taxon>
        <taxon>Ecdysozoa</taxon>
        <taxon>Arthropoda</taxon>
        <taxon>Hexapoda</taxon>
        <taxon>Insecta</taxon>
        <taxon>Pterygota</taxon>
        <taxon>Neoptera</taxon>
        <taxon>Endopterygota</taxon>
        <taxon>Coleoptera</taxon>
        <taxon>Polyphaga</taxon>
        <taxon>Scarabaeiformia</taxon>
        <taxon>Scarabaeidae</taxon>
        <taxon>Melolonthinae</taxon>
        <taxon>Holotrichia</taxon>
    </lineage>
</organism>
<evidence type="ECO:0000313" key="1">
    <source>
        <dbReference type="EMBL" id="KAI4471929.1"/>
    </source>
</evidence>
<name>A0ACB9TYU0_HOLOL</name>
<protein>
    <submittedName>
        <fullName evidence="1">Protein scai</fullName>
    </submittedName>
</protein>
<reference evidence="1" key="1">
    <citation type="submission" date="2022-04" db="EMBL/GenBank/DDBJ databases">
        <title>Chromosome-scale genome assembly of Holotrichia oblita Faldermann.</title>
        <authorList>
            <person name="Rongchong L."/>
        </authorList>
    </citation>
    <scope>NUCLEOTIDE SEQUENCE</scope>
    <source>
        <strain evidence="1">81SQS9</strain>
    </source>
</reference>
<dbReference type="Proteomes" id="UP001056778">
    <property type="component" value="Chromosome 1"/>
</dbReference>
<keyword evidence="2" id="KW-1185">Reference proteome</keyword>